<dbReference type="PANTHER" id="PTHR36492">
    <property type="match status" value="1"/>
</dbReference>
<keyword evidence="3" id="KW-1185">Reference proteome</keyword>
<dbReference type="EMBL" id="CP151506">
    <property type="protein sequence ID" value="WZN62819.1"/>
    <property type="molecule type" value="Genomic_DNA"/>
</dbReference>
<organism evidence="2 3">
    <name type="scientific">Chloropicon roscoffensis</name>
    <dbReference type="NCBI Taxonomy" id="1461544"/>
    <lineage>
        <taxon>Eukaryota</taxon>
        <taxon>Viridiplantae</taxon>
        <taxon>Chlorophyta</taxon>
        <taxon>Chloropicophyceae</taxon>
        <taxon>Chloropicales</taxon>
        <taxon>Chloropicaceae</taxon>
        <taxon>Chloropicon</taxon>
    </lineage>
</organism>
<dbReference type="InterPro" id="IPR004843">
    <property type="entry name" value="Calcineurin-like_PHP"/>
</dbReference>
<name>A0AAX4P9C8_9CHLO</name>
<dbReference type="InterPro" id="IPR052963">
    <property type="entry name" value="Pantetheine_PDE"/>
</dbReference>
<reference evidence="2 3" key="1">
    <citation type="submission" date="2024-03" db="EMBL/GenBank/DDBJ databases">
        <title>Complete genome sequence of the green alga Chloropicon roscoffensis RCC1871.</title>
        <authorList>
            <person name="Lemieux C."/>
            <person name="Pombert J.-F."/>
            <person name="Otis C."/>
            <person name="Turmel M."/>
        </authorList>
    </citation>
    <scope>NUCLEOTIDE SEQUENCE [LARGE SCALE GENOMIC DNA]</scope>
    <source>
        <strain evidence="2 3">RCC1871</strain>
    </source>
</reference>
<dbReference type="GO" id="GO:0016787">
    <property type="term" value="F:hydrolase activity"/>
    <property type="evidence" value="ECO:0007669"/>
    <property type="project" value="InterPro"/>
</dbReference>
<evidence type="ECO:0000313" key="3">
    <source>
        <dbReference type="Proteomes" id="UP001472866"/>
    </source>
</evidence>
<dbReference type="Proteomes" id="UP001472866">
    <property type="component" value="Chromosome 06"/>
</dbReference>
<dbReference type="AlphaFoldDB" id="A0AAX4P9C8"/>
<evidence type="ECO:0000259" key="1">
    <source>
        <dbReference type="Pfam" id="PF00149"/>
    </source>
</evidence>
<protein>
    <submittedName>
        <fullName evidence="2">Metallo-dependent phosphatase</fullName>
    </submittedName>
</protein>
<proteinExistence type="predicted"/>
<dbReference type="InterPro" id="IPR029052">
    <property type="entry name" value="Metallo-depent_PP-like"/>
</dbReference>
<evidence type="ECO:0000313" key="2">
    <source>
        <dbReference type="EMBL" id="WZN62819.1"/>
    </source>
</evidence>
<dbReference type="SUPFAM" id="SSF56300">
    <property type="entry name" value="Metallo-dependent phosphatases"/>
    <property type="match status" value="1"/>
</dbReference>
<dbReference type="Pfam" id="PF00149">
    <property type="entry name" value="Metallophos"/>
    <property type="match status" value="1"/>
</dbReference>
<dbReference type="Gene3D" id="3.60.21.10">
    <property type="match status" value="1"/>
</dbReference>
<dbReference type="PANTHER" id="PTHR36492:SF2">
    <property type="entry name" value="[ACYL-CARRIER-PROTEIN] PHOSPHODIESTERASE PPTH"/>
    <property type="match status" value="1"/>
</dbReference>
<sequence length="346" mass="39140">MVVAEERGSSLQGVESGLRVFAVSDLHVDHAQNLSWVRQLPAHVGSPSVLILAGDISHRLELIEETLVLLLQKFDRVFFCPGNHELWVERGGMEGDTRTSLDKLDEINRLCKELGVDTAPACVENVWLVPISSWYHASFDRQPEWEGALPVTKVMTDFRACRWPASVDPAGDDLAKLFDTFNDPQLGNLEYCLEEEASGGDRPVVISFSHFVPRNDLIPEKEHLFYKNLPKAVGSDWLRERIRSLSPAVHVFGHTHFSWDSILDDVRYVQWPLAYPKEQERRRKYGIGQRYDSAGGDTSTHPFSSWKPLEVYNSVQGVTRCRRTYWANHYGQATVKGPLKGRAGAV</sequence>
<gene>
    <name evidence="2" type="ORF">HKI87_06g43610</name>
</gene>
<accession>A0AAX4P9C8</accession>
<feature type="domain" description="Calcineurin-like phosphoesterase" evidence="1">
    <location>
        <begin position="18"/>
        <end position="256"/>
    </location>
</feature>